<comment type="caution">
    <text evidence="1">The sequence shown here is derived from an EMBL/GenBank/DDBJ whole genome shotgun (WGS) entry which is preliminary data.</text>
</comment>
<name>A0AAD6WZ23_9AGAR</name>
<proteinExistence type="predicted"/>
<evidence type="ECO:0000313" key="2">
    <source>
        <dbReference type="Proteomes" id="UP001218188"/>
    </source>
</evidence>
<keyword evidence="2" id="KW-1185">Reference proteome</keyword>
<evidence type="ECO:0000313" key="1">
    <source>
        <dbReference type="EMBL" id="KAJ7029855.1"/>
    </source>
</evidence>
<dbReference type="AlphaFoldDB" id="A0AAD6WZ23"/>
<sequence>MIHSRDAEGPPPRLAVNHIGNTALHYAPTAKLPANKCDVSALPPYPQSKFSVWLTVNGQRGAIKIRKIALFCSDPDSGAVRTWRPCLCIIVQQRSKIAKSPYRTKGWAPSSVYCMLWHCKPLRCSSA</sequence>
<gene>
    <name evidence="1" type="ORF">C8F04DRAFT_1236868</name>
</gene>
<reference evidence="1" key="1">
    <citation type="submission" date="2023-03" db="EMBL/GenBank/DDBJ databases">
        <title>Massive genome expansion in bonnet fungi (Mycena s.s.) driven by repeated elements and novel gene families across ecological guilds.</title>
        <authorList>
            <consortium name="Lawrence Berkeley National Laboratory"/>
            <person name="Harder C.B."/>
            <person name="Miyauchi S."/>
            <person name="Viragh M."/>
            <person name="Kuo A."/>
            <person name="Thoen E."/>
            <person name="Andreopoulos B."/>
            <person name="Lu D."/>
            <person name="Skrede I."/>
            <person name="Drula E."/>
            <person name="Henrissat B."/>
            <person name="Morin E."/>
            <person name="Kohler A."/>
            <person name="Barry K."/>
            <person name="LaButti K."/>
            <person name="Morin E."/>
            <person name="Salamov A."/>
            <person name="Lipzen A."/>
            <person name="Mereny Z."/>
            <person name="Hegedus B."/>
            <person name="Baldrian P."/>
            <person name="Stursova M."/>
            <person name="Weitz H."/>
            <person name="Taylor A."/>
            <person name="Grigoriev I.V."/>
            <person name="Nagy L.G."/>
            <person name="Martin F."/>
            <person name="Kauserud H."/>
        </authorList>
    </citation>
    <scope>NUCLEOTIDE SEQUENCE</scope>
    <source>
        <strain evidence="1">CBHHK200</strain>
    </source>
</reference>
<protein>
    <submittedName>
        <fullName evidence="1">Uncharacterized protein</fullName>
    </submittedName>
</protein>
<dbReference type="Proteomes" id="UP001218188">
    <property type="component" value="Unassembled WGS sequence"/>
</dbReference>
<accession>A0AAD6WZ23</accession>
<organism evidence="1 2">
    <name type="scientific">Mycena alexandri</name>
    <dbReference type="NCBI Taxonomy" id="1745969"/>
    <lineage>
        <taxon>Eukaryota</taxon>
        <taxon>Fungi</taxon>
        <taxon>Dikarya</taxon>
        <taxon>Basidiomycota</taxon>
        <taxon>Agaricomycotina</taxon>
        <taxon>Agaricomycetes</taxon>
        <taxon>Agaricomycetidae</taxon>
        <taxon>Agaricales</taxon>
        <taxon>Marasmiineae</taxon>
        <taxon>Mycenaceae</taxon>
        <taxon>Mycena</taxon>
    </lineage>
</organism>
<dbReference type="EMBL" id="JARJCM010000097">
    <property type="protein sequence ID" value="KAJ7029855.1"/>
    <property type="molecule type" value="Genomic_DNA"/>
</dbReference>